<proteinExistence type="predicted"/>
<evidence type="ECO:0000313" key="1">
    <source>
        <dbReference type="EMBL" id="QGY45892.1"/>
    </source>
</evidence>
<dbReference type="AlphaFoldDB" id="A0A6I6K0F7"/>
<protein>
    <submittedName>
        <fullName evidence="1">ATP-binding protein</fullName>
    </submittedName>
</protein>
<gene>
    <name evidence="1" type="ORF">GM418_20115</name>
</gene>
<reference evidence="1 2" key="1">
    <citation type="submission" date="2019-11" db="EMBL/GenBank/DDBJ databases">
        <authorList>
            <person name="Zheng R.K."/>
            <person name="Sun C.M."/>
        </authorList>
    </citation>
    <scope>NUCLEOTIDE SEQUENCE [LARGE SCALE GENOMIC DNA]</scope>
    <source>
        <strain evidence="1 2">WC007</strain>
    </source>
</reference>
<sequence>MKIRKGFITATGINYSGTLPKIRKNPNQLQPIYEAVTNALEALKLLKDKYNIEIKGEVIIKLILSKNLFSKEDDTYNFNEIVIEDNGLGFEDSEFERFIALNDCGKGFSNKGSGRIQFLHFFDKTVFKSVFRDSSSPTGYRQKEFTLSKSKPYLDKNSIINLKEDEEIKSNKSYTVLSLKNPLSEKDESFLKSLTTNEIKENIISHYLAYFCENRNQLPEFTIQQIVDNELKENIKIVSDDIPTPDNQKDIDIYYCKMSIEDKSIQKTDNKEMLNLKSFKISKNKLQKNGLKLTSKGEIAKEIKLESLLSDDFIEDNRYLFLLSGEYIDKCDTDTRGDLNIPTKEEFKKNYTETLFNEEVILLDEIQEKANRVIENLYDEIKTKRDNKLDDIQKLKSMFLLSDETLNSIKIGLNDSDDKILEKVYQADAKLVANKDAIMKQHIQQIENLNPAEEDYEENLRVQVDELVKTMPLQNKAALTHYVARRKLVLELFDKILKKQLEIQKTNKRNIDEKLLHNLIFQQSSDNPEKSDLWLINEDFIYFRGKSEGQLNQIEIDSKKIFKQDFTKEEEEYLHSLGENRKIKKPDVLLFPAEGKCIIIEFKNPDVNVGVHLNQINRYASLIRNFSEEGLQIDTFYGYLIGEGITAREVKSFDGDFKASYQFDYLFRPSKTIPGENRSDGSLYTEVIKYTTLLDRAILRNKLFIEKLTK</sequence>
<organism evidence="1 2">
    <name type="scientific">Maribellus comscasis</name>
    <dbReference type="NCBI Taxonomy" id="2681766"/>
    <lineage>
        <taxon>Bacteria</taxon>
        <taxon>Pseudomonadati</taxon>
        <taxon>Bacteroidota</taxon>
        <taxon>Bacteroidia</taxon>
        <taxon>Marinilabiliales</taxon>
        <taxon>Prolixibacteraceae</taxon>
        <taxon>Maribellus</taxon>
    </lineage>
</organism>
<keyword evidence="1" id="KW-0067">ATP-binding</keyword>
<dbReference type="EMBL" id="CP046401">
    <property type="protein sequence ID" value="QGY45892.1"/>
    <property type="molecule type" value="Genomic_DNA"/>
</dbReference>
<accession>A0A6I6K0F7</accession>
<dbReference type="GO" id="GO:0005524">
    <property type="term" value="F:ATP binding"/>
    <property type="evidence" value="ECO:0007669"/>
    <property type="project" value="UniProtKB-KW"/>
</dbReference>
<dbReference type="Proteomes" id="UP000428260">
    <property type="component" value="Chromosome"/>
</dbReference>
<keyword evidence="2" id="KW-1185">Reference proteome</keyword>
<dbReference type="RefSeq" id="WP_158869031.1">
    <property type="nucleotide sequence ID" value="NZ_CP046401.1"/>
</dbReference>
<keyword evidence="1" id="KW-0547">Nucleotide-binding</keyword>
<dbReference type="KEGG" id="mcos:GM418_20115"/>
<name>A0A6I6K0F7_9BACT</name>
<evidence type="ECO:0000313" key="2">
    <source>
        <dbReference type="Proteomes" id="UP000428260"/>
    </source>
</evidence>